<evidence type="ECO:0000256" key="1">
    <source>
        <dbReference type="ARBA" id="ARBA00004370"/>
    </source>
</evidence>
<feature type="region of interest" description="Disordered" evidence="9">
    <location>
        <begin position="1"/>
        <end position="51"/>
    </location>
</feature>
<keyword evidence="5" id="KW-0130">Cell adhesion</keyword>
<gene>
    <name evidence="11" type="ORF">TPSB3V08_LOCUS3427</name>
</gene>
<dbReference type="InterPro" id="IPR002126">
    <property type="entry name" value="Cadherin-like_dom"/>
</dbReference>
<dbReference type="InterPro" id="IPR015919">
    <property type="entry name" value="Cadherin-like_sf"/>
</dbReference>
<reference evidence="11" key="1">
    <citation type="submission" date="2020-11" db="EMBL/GenBank/DDBJ databases">
        <authorList>
            <person name="Tran Van P."/>
        </authorList>
    </citation>
    <scope>NUCLEOTIDE SEQUENCE</scope>
</reference>
<proteinExistence type="predicted"/>
<evidence type="ECO:0000256" key="4">
    <source>
        <dbReference type="ARBA" id="ARBA00022837"/>
    </source>
</evidence>
<evidence type="ECO:0000256" key="9">
    <source>
        <dbReference type="SAM" id="MobiDB-lite"/>
    </source>
</evidence>
<keyword evidence="2" id="KW-0812">Transmembrane</keyword>
<dbReference type="SUPFAM" id="SSF49313">
    <property type="entry name" value="Cadherin-like"/>
    <property type="match status" value="1"/>
</dbReference>
<keyword evidence="3" id="KW-0677">Repeat</keyword>
<dbReference type="GO" id="GO:0005911">
    <property type="term" value="C:cell-cell junction"/>
    <property type="evidence" value="ECO:0007669"/>
    <property type="project" value="TreeGrafter"/>
</dbReference>
<protein>
    <recommendedName>
        <fullName evidence="10">Cadherin domain-containing protein</fullName>
    </recommendedName>
</protein>
<dbReference type="Gene3D" id="2.60.40.60">
    <property type="entry name" value="Cadherins"/>
    <property type="match status" value="1"/>
</dbReference>
<dbReference type="AlphaFoldDB" id="A0A7R9CV70"/>
<dbReference type="GO" id="GO:0005509">
    <property type="term" value="F:calcium ion binding"/>
    <property type="evidence" value="ECO:0007669"/>
    <property type="project" value="UniProtKB-UniRule"/>
</dbReference>
<feature type="compositionally biased region" description="Basic and acidic residues" evidence="9">
    <location>
        <begin position="1"/>
        <end position="17"/>
    </location>
</feature>
<accession>A0A7R9CV70</accession>
<dbReference type="EMBL" id="OD001499">
    <property type="protein sequence ID" value="CAD7402102.1"/>
    <property type="molecule type" value="Genomic_DNA"/>
</dbReference>
<feature type="domain" description="Cadherin" evidence="10">
    <location>
        <begin position="58"/>
        <end position="141"/>
    </location>
</feature>
<keyword evidence="7" id="KW-0472">Membrane</keyword>
<evidence type="ECO:0000256" key="8">
    <source>
        <dbReference type="PROSITE-ProRule" id="PRU00043"/>
    </source>
</evidence>
<evidence type="ECO:0000259" key="10">
    <source>
        <dbReference type="PROSITE" id="PS50268"/>
    </source>
</evidence>
<dbReference type="PANTHER" id="PTHR24025">
    <property type="entry name" value="DESMOGLEIN FAMILY MEMBER"/>
    <property type="match status" value="1"/>
</dbReference>
<name>A0A7R9CV70_TIMPO</name>
<evidence type="ECO:0000313" key="11">
    <source>
        <dbReference type="EMBL" id="CAD7402102.1"/>
    </source>
</evidence>
<evidence type="ECO:0000256" key="3">
    <source>
        <dbReference type="ARBA" id="ARBA00022737"/>
    </source>
</evidence>
<dbReference type="PROSITE" id="PS50268">
    <property type="entry name" value="CADHERIN_2"/>
    <property type="match status" value="1"/>
</dbReference>
<dbReference type="InterPro" id="IPR050971">
    <property type="entry name" value="Cadherin-domain_protein"/>
</dbReference>
<keyword evidence="6" id="KW-1133">Transmembrane helix</keyword>
<dbReference type="GO" id="GO:0007156">
    <property type="term" value="P:homophilic cell adhesion via plasma membrane adhesion molecules"/>
    <property type="evidence" value="ECO:0007669"/>
    <property type="project" value="InterPro"/>
</dbReference>
<keyword evidence="4 8" id="KW-0106">Calcium</keyword>
<organism evidence="11">
    <name type="scientific">Timema poppense</name>
    <name type="common">Walking stick</name>
    <dbReference type="NCBI Taxonomy" id="170557"/>
    <lineage>
        <taxon>Eukaryota</taxon>
        <taxon>Metazoa</taxon>
        <taxon>Ecdysozoa</taxon>
        <taxon>Arthropoda</taxon>
        <taxon>Hexapoda</taxon>
        <taxon>Insecta</taxon>
        <taxon>Pterygota</taxon>
        <taxon>Neoptera</taxon>
        <taxon>Polyneoptera</taxon>
        <taxon>Phasmatodea</taxon>
        <taxon>Timematodea</taxon>
        <taxon>Timematoidea</taxon>
        <taxon>Timematidae</taxon>
        <taxon>Timema</taxon>
    </lineage>
</organism>
<sequence length="178" mass="19896">MEGEMEKSTNRLGIGKDELEEVNPHLRGGRMENHLGKTTSSSPDRDSNLDLPVLSSRAQHDKRVSVLENSNAGTTVAWVQAMDEDSGNFGTQGIRYTNLGGSVSDLLYLNPNTGVITIKSIEPAFDRELMSRHYLTVEARDDLGDGNRELDRIKMALRQVYLPGKDLTWSCGNRFWQN</sequence>
<dbReference type="GO" id="GO:0016020">
    <property type="term" value="C:membrane"/>
    <property type="evidence" value="ECO:0007669"/>
    <property type="project" value="UniProtKB-SubCell"/>
</dbReference>
<dbReference type="Pfam" id="PF00028">
    <property type="entry name" value="Cadherin"/>
    <property type="match status" value="1"/>
</dbReference>
<evidence type="ECO:0000256" key="7">
    <source>
        <dbReference type="ARBA" id="ARBA00023136"/>
    </source>
</evidence>
<dbReference type="CDD" id="cd11304">
    <property type="entry name" value="Cadherin_repeat"/>
    <property type="match status" value="1"/>
</dbReference>
<evidence type="ECO:0000256" key="6">
    <source>
        <dbReference type="ARBA" id="ARBA00022989"/>
    </source>
</evidence>
<evidence type="ECO:0000256" key="2">
    <source>
        <dbReference type="ARBA" id="ARBA00022692"/>
    </source>
</evidence>
<dbReference type="PANTHER" id="PTHR24025:SF23">
    <property type="entry name" value="NEURAL-CADHERIN"/>
    <property type="match status" value="1"/>
</dbReference>
<comment type="subcellular location">
    <subcellularLocation>
        <location evidence="1">Membrane</location>
    </subcellularLocation>
</comment>
<evidence type="ECO:0000256" key="5">
    <source>
        <dbReference type="ARBA" id="ARBA00022889"/>
    </source>
</evidence>